<sequence>MATDLIKERYWRGWIEQYCSMLSSCQKVRLQLQSRIITTPAINIPFTKRQKIVIYWTEWDRIQQQCQERLTSELPHQTLCHFKLIKKHVNRLLESPIDSCIVVSSDKNMLHQMSAHKTGYHLINRPSRIDQLATTGYVARLVADIKEYIALESKIQGVVQGHPDDTSLQVINYDLGYYDEKQKQDLVECILNLTKFHKSHITGLTLQSAMSAHLPIE</sequence>
<evidence type="ECO:0000313" key="1">
    <source>
        <dbReference type="EMBL" id="QYA18724.1"/>
    </source>
</evidence>
<name>A0A8F8KRA4_9VIRU</name>
<organism evidence="1">
    <name type="scientific">Clandestinovirus</name>
    <dbReference type="NCBI Taxonomy" id="2831644"/>
    <lineage>
        <taxon>Viruses</taxon>
    </lineage>
</organism>
<gene>
    <name evidence="1" type="ORF">KOM_12_456</name>
</gene>
<protein>
    <submittedName>
        <fullName evidence="1">Uncharacterized protein</fullName>
    </submittedName>
</protein>
<reference evidence="1" key="1">
    <citation type="submission" date="2021-06" db="EMBL/GenBank/DDBJ databases">
        <authorList>
            <person name="Rolland C."/>
        </authorList>
    </citation>
    <scope>NUCLEOTIDE SEQUENCE</scope>
    <source>
        <strain evidence="1">347.936635</strain>
    </source>
</reference>
<dbReference type="EMBL" id="MZ420154">
    <property type="protein sequence ID" value="QYA18724.1"/>
    <property type="molecule type" value="Genomic_DNA"/>
</dbReference>
<proteinExistence type="predicted"/>
<accession>A0A8F8KRA4</accession>